<accession>A0A9D4TXI4</accession>
<gene>
    <name evidence="3" type="ORF">D9Q98_006145</name>
</gene>
<evidence type="ECO:0000313" key="3">
    <source>
        <dbReference type="EMBL" id="KAI3436730.1"/>
    </source>
</evidence>
<feature type="transmembrane region" description="Helical" evidence="2">
    <location>
        <begin position="182"/>
        <end position="204"/>
    </location>
</feature>
<proteinExistence type="predicted"/>
<feature type="transmembrane region" description="Helical" evidence="2">
    <location>
        <begin position="356"/>
        <end position="379"/>
    </location>
</feature>
<feature type="transmembrane region" description="Helical" evidence="2">
    <location>
        <begin position="119"/>
        <end position="140"/>
    </location>
</feature>
<keyword evidence="2" id="KW-0472">Membrane</keyword>
<dbReference type="PANTHER" id="PTHR34289">
    <property type="entry name" value="PROTEIN, PUTATIVE (DUF819)-RELATED"/>
    <property type="match status" value="1"/>
</dbReference>
<feature type="region of interest" description="Disordered" evidence="1">
    <location>
        <begin position="458"/>
        <end position="502"/>
    </location>
</feature>
<evidence type="ECO:0000313" key="4">
    <source>
        <dbReference type="Proteomes" id="UP001055712"/>
    </source>
</evidence>
<reference evidence="3" key="1">
    <citation type="journal article" date="2019" name="Plant J.">
        <title>Chlorella vulgaris genome assembly and annotation reveals the molecular basis for metabolic acclimation to high light conditions.</title>
        <authorList>
            <person name="Cecchin M."/>
            <person name="Marcolungo L."/>
            <person name="Rossato M."/>
            <person name="Girolomoni L."/>
            <person name="Cosentino E."/>
            <person name="Cuine S."/>
            <person name="Li-Beisson Y."/>
            <person name="Delledonne M."/>
            <person name="Ballottari M."/>
        </authorList>
    </citation>
    <scope>NUCLEOTIDE SEQUENCE</scope>
    <source>
        <strain evidence="3">211/11P</strain>
    </source>
</reference>
<dbReference type="EMBL" id="SIDB01000002">
    <property type="protein sequence ID" value="KAI3436730.1"/>
    <property type="molecule type" value="Genomic_DNA"/>
</dbReference>
<dbReference type="AlphaFoldDB" id="A0A9D4TXI4"/>
<feature type="compositionally biased region" description="Acidic residues" evidence="1">
    <location>
        <begin position="463"/>
        <end position="472"/>
    </location>
</feature>
<feature type="transmembrane region" description="Helical" evidence="2">
    <location>
        <begin position="283"/>
        <end position="305"/>
    </location>
</feature>
<name>A0A9D4TXI4_CHLVU</name>
<keyword evidence="2" id="KW-0812">Transmembrane</keyword>
<feature type="transmembrane region" description="Helical" evidence="2">
    <location>
        <begin position="38"/>
        <end position="54"/>
    </location>
</feature>
<feature type="transmembrane region" description="Helical" evidence="2">
    <location>
        <begin position="391"/>
        <end position="410"/>
    </location>
</feature>
<feature type="transmembrane region" description="Helical" evidence="2">
    <location>
        <begin position="152"/>
        <end position="170"/>
    </location>
</feature>
<evidence type="ECO:0000256" key="2">
    <source>
        <dbReference type="SAM" id="Phobius"/>
    </source>
</evidence>
<dbReference type="PANTHER" id="PTHR34289:SF8">
    <property type="entry name" value="DUF819 DOMAIN-CONTAINING PROTEIN"/>
    <property type="match status" value="1"/>
</dbReference>
<keyword evidence="2" id="KW-1133">Transmembrane helix</keyword>
<evidence type="ECO:0008006" key="5">
    <source>
        <dbReference type="Google" id="ProtNLM"/>
    </source>
</evidence>
<feature type="transmembrane region" description="Helical" evidence="2">
    <location>
        <begin position="89"/>
        <end position="107"/>
    </location>
</feature>
<feature type="transmembrane region" description="Helical" evidence="2">
    <location>
        <begin position="61"/>
        <end position="83"/>
    </location>
</feature>
<keyword evidence="4" id="KW-1185">Reference proteome</keyword>
<organism evidence="3 4">
    <name type="scientific">Chlorella vulgaris</name>
    <name type="common">Green alga</name>
    <dbReference type="NCBI Taxonomy" id="3077"/>
    <lineage>
        <taxon>Eukaryota</taxon>
        <taxon>Viridiplantae</taxon>
        <taxon>Chlorophyta</taxon>
        <taxon>core chlorophytes</taxon>
        <taxon>Trebouxiophyceae</taxon>
        <taxon>Chlorellales</taxon>
        <taxon>Chlorellaceae</taxon>
        <taxon>Chlorella clade</taxon>
        <taxon>Chlorella</taxon>
    </lineage>
</organism>
<reference evidence="3" key="2">
    <citation type="submission" date="2020-11" db="EMBL/GenBank/DDBJ databases">
        <authorList>
            <person name="Cecchin M."/>
            <person name="Marcolungo L."/>
            <person name="Rossato M."/>
            <person name="Girolomoni L."/>
            <person name="Cosentino E."/>
            <person name="Cuine S."/>
            <person name="Li-Beisson Y."/>
            <person name="Delledonne M."/>
            <person name="Ballottari M."/>
        </authorList>
    </citation>
    <scope>NUCLEOTIDE SEQUENCE</scope>
    <source>
        <strain evidence="3">211/11P</strain>
        <tissue evidence="3">Whole cell</tissue>
    </source>
</reference>
<dbReference type="Pfam" id="PF05684">
    <property type="entry name" value="DUF819"/>
    <property type="match status" value="2"/>
</dbReference>
<protein>
    <recommendedName>
        <fullName evidence="5">DUF819 protein</fullName>
    </recommendedName>
</protein>
<dbReference type="OrthoDB" id="45797at2759"/>
<sequence length="502" mass="50716">MGGWAAALPPLPLRRGSQPRRLRTAPVAAYGALLHEGWPLWTAFAACAAVGSVVERRTPLGAVLSAPLVSMLLALAAAAAGLLPVASGAADTIWTYLMPLGAALYLLECDLTQLLTSAGATLAAFLIGAVGTVAGTAVAFKLVGPQLGPEGYKVAAALCASYIGGSVNFAAVSRSLGLAPGLLAGSMAADNCAMAVYILAIMSIPAEERRPAATATVAPGAAAEPAAALSAGGGGDGNSTTSGSGRAVVATAESLALSMAAAALACTLGERIAAGIGQGSSGLAVMALLASSIAVMGSKLPVLLGSGKQQQQQGGQQPPQPQQQQAARFAGAEALGGALMLLFFSTIGAAAGSLQALQGCGWLVLFIFIQLSIHLAICVGGGRLLRLPMQAILIASNANVGGPATAAAMATSKGWQHMIQPAVLTGSLGYAVATAVGLFMARLRAHVHRRRLRQDLEAHLDQEEQPPEEAPGEEAYKEVGPLLNPESEEEEMVTDEEQEARK</sequence>
<feature type="transmembrane region" description="Helical" evidence="2">
    <location>
        <begin position="422"/>
        <end position="443"/>
    </location>
</feature>
<evidence type="ECO:0000256" key="1">
    <source>
        <dbReference type="SAM" id="MobiDB-lite"/>
    </source>
</evidence>
<dbReference type="Proteomes" id="UP001055712">
    <property type="component" value="Unassembled WGS sequence"/>
</dbReference>
<comment type="caution">
    <text evidence="3">The sequence shown here is derived from an EMBL/GenBank/DDBJ whole genome shotgun (WGS) entry which is preliminary data.</text>
</comment>
<feature type="compositionally biased region" description="Acidic residues" evidence="1">
    <location>
        <begin position="486"/>
        <end position="502"/>
    </location>
</feature>
<feature type="transmembrane region" description="Helical" evidence="2">
    <location>
        <begin position="326"/>
        <end position="350"/>
    </location>
</feature>
<dbReference type="InterPro" id="IPR008537">
    <property type="entry name" value="DUF819"/>
</dbReference>